<dbReference type="Gene3D" id="3.40.1000.10">
    <property type="entry name" value="Mog1/PsbP, alpha/beta/alpha sandwich"/>
    <property type="match status" value="1"/>
</dbReference>
<name>A0A117IA29_MYCCR</name>
<evidence type="ECO:0008006" key="4">
    <source>
        <dbReference type="Google" id="ProtNLM"/>
    </source>
</evidence>
<feature type="chain" id="PRO_5007148627" description="Lipoprotein LpqN" evidence="1">
    <location>
        <begin position="27"/>
        <end position="237"/>
    </location>
</feature>
<dbReference type="Proteomes" id="UP000069443">
    <property type="component" value="Unassembled WGS sequence"/>
</dbReference>
<protein>
    <recommendedName>
        <fullName evidence="4">Lipoprotein LpqN</fullName>
    </recommendedName>
</protein>
<sequence length="237" mass="25337">MNRPKTLLRQLVTAAILTLAATTAVACGTEEKPLTIDEMRNIFADKTLPAPASPWSNMAPVGDDSACATSESAMVDVPARSALEPQLRLPEPQGWTRFTQLDSELIRYALVNRSLIAEQFAPNIVITIEAAPPGDAQTVYGQAQQNLTRIAGAKDMSTEAVTVCGLPAEKLQFRTPSMGAPGPDQHVQALQILTTSGTQPYLVTATVQTKDPDNPTYQRDAGLLLTGLQVLAPTTNQ</sequence>
<keyword evidence="3" id="KW-1185">Reference proteome</keyword>
<dbReference type="EMBL" id="BCSY01000042">
    <property type="protein sequence ID" value="GAS95747.1"/>
    <property type="molecule type" value="Genomic_DNA"/>
</dbReference>
<comment type="caution">
    <text evidence="2">The sequence shown here is derived from an EMBL/GenBank/DDBJ whole genome shotgun (WGS) entry which is preliminary data.</text>
</comment>
<dbReference type="OrthoDB" id="4761628at2"/>
<evidence type="ECO:0000313" key="2">
    <source>
        <dbReference type="EMBL" id="GAS95747.1"/>
    </source>
</evidence>
<organism evidence="2 3">
    <name type="scientific">Mycolicibacterium canariasense</name>
    <name type="common">Mycobacterium canariasense</name>
    <dbReference type="NCBI Taxonomy" id="228230"/>
    <lineage>
        <taxon>Bacteria</taxon>
        <taxon>Bacillati</taxon>
        <taxon>Actinomycetota</taxon>
        <taxon>Actinomycetes</taxon>
        <taxon>Mycobacteriales</taxon>
        <taxon>Mycobacteriaceae</taxon>
        <taxon>Mycolicibacterium</taxon>
    </lineage>
</organism>
<accession>A0A117IA29</accession>
<dbReference type="PROSITE" id="PS51257">
    <property type="entry name" value="PROKAR_LIPOPROTEIN"/>
    <property type="match status" value="1"/>
</dbReference>
<dbReference type="RefSeq" id="WP_051579169.1">
    <property type="nucleotide sequence ID" value="NZ_BCSY01000042.1"/>
</dbReference>
<proteinExistence type="predicted"/>
<keyword evidence="1" id="KW-0732">Signal</keyword>
<feature type="signal peptide" evidence="1">
    <location>
        <begin position="1"/>
        <end position="26"/>
    </location>
</feature>
<evidence type="ECO:0000256" key="1">
    <source>
        <dbReference type="SAM" id="SignalP"/>
    </source>
</evidence>
<evidence type="ECO:0000313" key="3">
    <source>
        <dbReference type="Proteomes" id="UP000069443"/>
    </source>
</evidence>
<dbReference type="AlphaFoldDB" id="A0A117IA29"/>
<reference evidence="3" key="2">
    <citation type="submission" date="2016-02" db="EMBL/GenBank/DDBJ databases">
        <title>Draft genome sequence of five rapidly growing Mycobacterium species.</title>
        <authorList>
            <person name="Katahira K."/>
            <person name="Gotou Y."/>
            <person name="Iida K."/>
            <person name="Ogura Y."/>
            <person name="Hayashi T."/>
        </authorList>
    </citation>
    <scope>NUCLEOTIDE SEQUENCE [LARGE SCALE GENOMIC DNA]</scope>
    <source>
        <strain evidence="3">JCM15298</strain>
    </source>
</reference>
<gene>
    <name evidence="2" type="ORF">RMCC_2713</name>
</gene>
<reference evidence="3" key="1">
    <citation type="journal article" date="2016" name="Genome Announc.">
        <title>Draft Genome Sequences of Five Rapidly Growing Mycobacterium Species, M. thermoresistibile, M. fortuitum subsp. acetamidolyticum, M. canariasense, M. brisbanense, and M. novocastrense.</title>
        <authorList>
            <person name="Katahira K."/>
            <person name="Ogura Y."/>
            <person name="Gotoh Y."/>
            <person name="Hayashi T."/>
        </authorList>
    </citation>
    <scope>NUCLEOTIDE SEQUENCE [LARGE SCALE GENOMIC DNA]</scope>
    <source>
        <strain evidence="3">JCM15298</strain>
    </source>
</reference>